<proteinExistence type="predicted"/>
<name>A0A0K2UFH6_LEPSM</name>
<organism evidence="1">
    <name type="scientific">Lepeophtheirus salmonis</name>
    <name type="common">Salmon louse</name>
    <name type="synonym">Caligus salmonis</name>
    <dbReference type="NCBI Taxonomy" id="72036"/>
    <lineage>
        <taxon>Eukaryota</taxon>
        <taxon>Metazoa</taxon>
        <taxon>Ecdysozoa</taxon>
        <taxon>Arthropoda</taxon>
        <taxon>Crustacea</taxon>
        <taxon>Multicrustacea</taxon>
        <taxon>Hexanauplia</taxon>
        <taxon>Copepoda</taxon>
        <taxon>Siphonostomatoida</taxon>
        <taxon>Caligidae</taxon>
        <taxon>Lepeophtheirus</taxon>
    </lineage>
</organism>
<sequence>MAHDVRYNLQIPKDGSKSVEDNLNTIRKKFKDKLSNIVHGVQLESRDQHKNESFDELSKSCVNYLIVTRIVAGLPNENKRRHIFEMKMTSLEEITQVDIVIQRDTIGKNVESTCIAERYNIPLPN</sequence>
<evidence type="ECO:0000313" key="1">
    <source>
        <dbReference type="EMBL" id="CDW36446.1"/>
    </source>
</evidence>
<dbReference type="AlphaFoldDB" id="A0A0K2UFH6"/>
<accession>A0A0K2UFH6</accession>
<protein>
    <submittedName>
        <fullName evidence="1">Uncharacterized protein</fullName>
    </submittedName>
</protein>
<reference evidence="1" key="1">
    <citation type="submission" date="2014-05" db="EMBL/GenBank/DDBJ databases">
        <authorList>
            <person name="Chronopoulou M."/>
        </authorList>
    </citation>
    <scope>NUCLEOTIDE SEQUENCE</scope>
    <source>
        <tissue evidence="1">Whole organism</tissue>
    </source>
</reference>
<dbReference type="EMBL" id="HACA01019085">
    <property type="protein sequence ID" value="CDW36446.1"/>
    <property type="molecule type" value="Transcribed_RNA"/>
</dbReference>